<proteinExistence type="predicted"/>
<dbReference type="EMBL" id="ML121533">
    <property type="protein sequence ID" value="RPB26754.1"/>
    <property type="molecule type" value="Genomic_DNA"/>
</dbReference>
<protein>
    <submittedName>
        <fullName evidence="2">Uncharacterized protein</fullName>
    </submittedName>
</protein>
<organism evidence="2 3">
    <name type="scientific">Terfezia boudieri ATCC MYA-4762</name>
    <dbReference type="NCBI Taxonomy" id="1051890"/>
    <lineage>
        <taxon>Eukaryota</taxon>
        <taxon>Fungi</taxon>
        <taxon>Dikarya</taxon>
        <taxon>Ascomycota</taxon>
        <taxon>Pezizomycotina</taxon>
        <taxon>Pezizomycetes</taxon>
        <taxon>Pezizales</taxon>
        <taxon>Pezizaceae</taxon>
        <taxon>Terfezia</taxon>
    </lineage>
</organism>
<feature type="region of interest" description="Disordered" evidence="1">
    <location>
        <begin position="22"/>
        <end position="47"/>
    </location>
</feature>
<feature type="compositionally biased region" description="Basic residues" evidence="1">
    <location>
        <begin position="24"/>
        <end position="36"/>
    </location>
</feature>
<accession>A0A3N4LV15</accession>
<dbReference type="AlphaFoldDB" id="A0A3N4LV15"/>
<feature type="compositionally biased region" description="Polar residues" evidence="1">
    <location>
        <begin position="37"/>
        <end position="47"/>
    </location>
</feature>
<evidence type="ECO:0000256" key="1">
    <source>
        <dbReference type="SAM" id="MobiDB-lite"/>
    </source>
</evidence>
<keyword evidence="3" id="KW-1185">Reference proteome</keyword>
<reference evidence="2 3" key="1">
    <citation type="journal article" date="2018" name="Nat. Ecol. Evol.">
        <title>Pezizomycetes genomes reveal the molecular basis of ectomycorrhizal truffle lifestyle.</title>
        <authorList>
            <person name="Murat C."/>
            <person name="Payen T."/>
            <person name="Noel B."/>
            <person name="Kuo A."/>
            <person name="Morin E."/>
            <person name="Chen J."/>
            <person name="Kohler A."/>
            <person name="Krizsan K."/>
            <person name="Balestrini R."/>
            <person name="Da Silva C."/>
            <person name="Montanini B."/>
            <person name="Hainaut M."/>
            <person name="Levati E."/>
            <person name="Barry K.W."/>
            <person name="Belfiori B."/>
            <person name="Cichocki N."/>
            <person name="Clum A."/>
            <person name="Dockter R.B."/>
            <person name="Fauchery L."/>
            <person name="Guy J."/>
            <person name="Iotti M."/>
            <person name="Le Tacon F."/>
            <person name="Lindquist E.A."/>
            <person name="Lipzen A."/>
            <person name="Malagnac F."/>
            <person name="Mello A."/>
            <person name="Molinier V."/>
            <person name="Miyauchi S."/>
            <person name="Poulain J."/>
            <person name="Riccioni C."/>
            <person name="Rubini A."/>
            <person name="Sitrit Y."/>
            <person name="Splivallo R."/>
            <person name="Traeger S."/>
            <person name="Wang M."/>
            <person name="Zifcakova L."/>
            <person name="Wipf D."/>
            <person name="Zambonelli A."/>
            <person name="Paolocci F."/>
            <person name="Nowrousian M."/>
            <person name="Ottonello S."/>
            <person name="Baldrian P."/>
            <person name="Spatafora J.W."/>
            <person name="Henrissat B."/>
            <person name="Nagy L.G."/>
            <person name="Aury J.M."/>
            <person name="Wincker P."/>
            <person name="Grigoriev I.V."/>
            <person name="Bonfante P."/>
            <person name="Martin F.M."/>
        </authorList>
    </citation>
    <scope>NUCLEOTIDE SEQUENCE [LARGE SCALE GENOMIC DNA]</scope>
    <source>
        <strain evidence="2 3">ATCC MYA-4762</strain>
    </source>
</reference>
<dbReference type="InParanoid" id="A0A3N4LV15"/>
<gene>
    <name evidence="2" type="ORF">L211DRAFT_651156</name>
</gene>
<evidence type="ECO:0000313" key="2">
    <source>
        <dbReference type="EMBL" id="RPB26754.1"/>
    </source>
</evidence>
<name>A0A3N4LV15_9PEZI</name>
<dbReference type="Proteomes" id="UP000267821">
    <property type="component" value="Unassembled WGS sequence"/>
</dbReference>
<sequence>MQREAAAKTLLAEDVRSLTGSLCRSRRHNRHYHSPNKNHPMSLSHRSVSGVSCTHPFWFRPEDVKTAVFSPVAPANPSIAQFTPIVNVLEHELGLLLQ</sequence>
<evidence type="ECO:0000313" key="3">
    <source>
        <dbReference type="Proteomes" id="UP000267821"/>
    </source>
</evidence>